<evidence type="ECO:0000256" key="1">
    <source>
        <dbReference type="SAM" id="Coils"/>
    </source>
</evidence>
<sequence>MSISDGKEPDIKEFIRFIYTRIDVVNELSADIKQDYESLRNNLKRVEKTAEDSSVDLANSALDSIENVEKEFRKMIAEEKGEVNFLKQQIAASNQDKMKIEQSCLLLGTRIEEIERNVGIELRLPSILNKPK</sequence>
<proteinExistence type="predicted"/>
<gene>
    <name evidence="2" type="ORF">SteCoe_14870</name>
</gene>
<evidence type="ECO:0000313" key="2">
    <source>
        <dbReference type="EMBL" id="OMJ84059.1"/>
    </source>
</evidence>
<comment type="caution">
    <text evidence="2">The sequence shown here is derived from an EMBL/GenBank/DDBJ whole genome shotgun (WGS) entry which is preliminary data.</text>
</comment>
<reference evidence="2 3" key="1">
    <citation type="submission" date="2016-11" db="EMBL/GenBank/DDBJ databases">
        <title>The macronuclear genome of Stentor coeruleus: a giant cell with tiny introns.</title>
        <authorList>
            <person name="Slabodnick M."/>
            <person name="Ruby J.G."/>
            <person name="Reiff S.B."/>
            <person name="Swart E.C."/>
            <person name="Gosai S."/>
            <person name="Prabakaran S."/>
            <person name="Witkowska E."/>
            <person name="Larue G.E."/>
            <person name="Fisher S."/>
            <person name="Freeman R.M."/>
            <person name="Gunawardena J."/>
            <person name="Chu W."/>
            <person name="Stover N.A."/>
            <person name="Gregory B.D."/>
            <person name="Nowacki M."/>
            <person name="Derisi J."/>
            <person name="Roy S.W."/>
            <person name="Marshall W.F."/>
            <person name="Sood P."/>
        </authorList>
    </citation>
    <scope>NUCLEOTIDE SEQUENCE [LARGE SCALE GENOMIC DNA]</scope>
    <source>
        <strain evidence="2">WM001</strain>
    </source>
</reference>
<accession>A0A1R2C506</accession>
<feature type="coiled-coil region" evidence="1">
    <location>
        <begin position="29"/>
        <end position="96"/>
    </location>
</feature>
<keyword evidence="1" id="KW-0175">Coiled coil</keyword>
<name>A0A1R2C506_9CILI</name>
<dbReference type="AlphaFoldDB" id="A0A1R2C506"/>
<evidence type="ECO:0000313" key="3">
    <source>
        <dbReference type="Proteomes" id="UP000187209"/>
    </source>
</evidence>
<dbReference type="OrthoDB" id="303362at2759"/>
<organism evidence="2 3">
    <name type="scientific">Stentor coeruleus</name>
    <dbReference type="NCBI Taxonomy" id="5963"/>
    <lineage>
        <taxon>Eukaryota</taxon>
        <taxon>Sar</taxon>
        <taxon>Alveolata</taxon>
        <taxon>Ciliophora</taxon>
        <taxon>Postciliodesmatophora</taxon>
        <taxon>Heterotrichea</taxon>
        <taxon>Heterotrichida</taxon>
        <taxon>Stentoridae</taxon>
        <taxon>Stentor</taxon>
    </lineage>
</organism>
<keyword evidence="3" id="KW-1185">Reference proteome</keyword>
<protein>
    <submittedName>
        <fullName evidence="2">Uncharacterized protein</fullName>
    </submittedName>
</protein>
<dbReference type="Proteomes" id="UP000187209">
    <property type="component" value="Unassembled WGS sequence"/>
</dbReference>
<dbReference type="EMBL" id="MPUH01000281">
    <property type="protein sequence ID" value="OMJ84059.1"/>
    <property type="molecule type" value="Genomic_DNA"/>
</dbReference>